<dbReference type="Proteomes" id="UP000630923">
    <property type="component" value="Unassembled WGS sequence"/>
</dbReference>
<reference evidence="1" key="2">
    <citation type="submission" date="2020-09" db="EMBL/GenBank/DDBJ databases">
        <authorList>
            <person name="Sun Q."/>
            <person name="Kim S."/>
        </authorList>
    </citation>
    <scope>NUCLEOTIDE SEQUENCE</scope>
    <source>
        <strain evidence="1">KCTC 42590</strain>
    </source>
</reference>
<proteinExistence type="predicted"/>
<evidence type="ECO:0000313" key="1">
    <source>
        <dbReference type="EMBL" id="GHF14942.1"/>
    </source>
</evidence>
<organism evidence="1 2">
    <name type="scientific">Kordiimonas sediminis</name>
    <dbReference type="NCBI Taxonomy" id="1735581"/>
    <lineage>
        <taxon>Bacteria</taxon>
        <taxon>Pseudomonadati</taxon>
        <taxon>Pseudomonadota</taxon>
        <taxon>Alphaproteobacteria</taxon>
        <taxon>Kordiimonadales</taxon>
        <taxon>Kordiimonadaceae</taxon>
        <taxon>Kordiimonas</taxon>
    </lineage>
</organism>
<dbReference type="SUPFAM" id="SSF54637">
    <property type="entry name" value="Thioesterase/thiol ester dehydrase-isomerase"/>
    <property type="match status" value="1"/>
</dbReference>
<dbReference type="InterPro" id="IPR029069">
    <property type="entry name" value="HotDog_dom_sf"/>
</dbReference>
<dbReference type="RefSeq" id="WP_191250093.1">
    <property type="nucleotide sequence ID" value="NZ_BNCI01000001.1"/>
</dbReference>
<dbReference type="EMBL" id="BNCI01000001">
    <property type="protein sequence ID" value="GHF14942.1"/>
    <property type="molecule type" value="Genomic_DNA"/>
</dbReference>
<dbReference type="AlphaFoldDB" id="A0A919ALX8"/>
<evidence type="ECO:0000313" key="2">
    <source>
        <dbReference type="Proteomes" id="UP000630923"/>
    </source>
</evidence>
<gene>
    <name evidence="1" type="ORF">GCM10017044_06340</name>
</gene>
<name>A0A919ALX8_9PROT</name>
<keyword evidence="2" id="KW-1185">Reference proteome</keyword>
<reference evidence="1" key="1">
    <citation type="journal article" date="2014" name="Int. J. Syst. Evol. Microbiol.">
        <title>Complete genome sequence of Corynebacterium casei LMG S-19264T (=DSM 44701T), isolated from a smear-ripened cheese.</title>
        <authorList>
            <consortium name="US DOE Joint Genome Institute (JGI-PGF)"/>
            <person name="Walter F."/>
            <person name="Albersmeier A."/>
            <person name="Kalinowski J."/>
            <person name="Ruckert C."/>
        </authorList>
    </citation>
    <scope>NUCLEOTIDE SEQUENCE</scope>
    <source>
        <strain evidence="1">KCTC 42590</strain>
    </source>
</reference>
<dbReference type="Gene3D" id="3.10.129.10">
    <property type="entry name" value="Hotdog Thioesterase"/>
    <property type="match status" value="1"/>
</dbReference>
<sequence>MKKNIVISRQFNGPPTTGNGGYVCGLLADPISGAAEATLKVPPPLEADLVLESDGESSRLLAGDQLIGEARKVDLDLELPFEIDAAAVLDGLPDTYGMSEQSPFSTCFVCGPDRDHGDGLCIYTHPIDGHEGAVAGRWTLDAGFADSDGMVDKRHIWAALDCPGYFACSIGDMALLARMTTKILAPLRCEGDALIVGWTIAKNGRKRDCGTALVGRDGTLHAISRGLWITLDPSRVATS</sequence>
<protein>
    <submittedName>
        <fullName evidence="1">Uncharacterized protein</fullName>
    </submittedName>
</protein>
<comment type="caution">
    <text evidence="1">The sequence shown here is derived from an EMBL/GenBank/DDBJ whole genome shotgun (WGS) entry which is preliminary data.</text>
</comment>
<accession>A0A919ALX8</accession>